<gene>
    <name evidence="1" type="ORF">IDM40_13685</name>
</gene>
<evidence type="ECO:0008006" key="3">
    <source>
        <dbReference type="Google" id="ProtNLM"/>
    </source>
</evidence>
<name>A0ABR9P7D7_9ACTN</name>
<comment type="caution">
    <text evidence="1">The sequence shown here is derived from an EMBL/GenBank/DDBJ whole genome shotgun (WGS) entry which is preliminary data.</text>
</comment>
<reference evidence="1 2" key="1">
    <citation type="submission" date="2020-09" db="EMBL/GenBank/DDBJ databases">
        <title>Diversity and distribution of actinomycetes associated with coral in the coast of Hainan.</title>
        <authorList>
            <person name="Li F."/>
        </authorList>
    </citation>
    <scope>NUCLEOTIDE SEQUENCE [LARGE SCALE GENOMIC DNA]</scope>
    <source>
        <strain evidence="1 2">HNM0947</strain>
    </source>
</reference>
<sequence>MRRARAASGSADRPEAWRRSNFRGRTVTLHEGTALVGGVCAAAAVCPGLTPRTRAALNLAATGAAAFGAHDDLGGDGGDRGLRGHLGALAHGRLTTGAVKMLGIATTGAAAAALLRRGPLDTLLDGALIAAGANLVNLFDLRPGRATKVVLLGASPALATSAAPLVGPVVGASAALLPDELAERTMLGDAGANALGAALGVAAAARGSRRARLSLLVGAVALILVSERISFSGAIDRVPALRGIDRWGRCA</sequence>
<evidence type="ECO:0000313" key="1">
    <source>
        <dbReference type="EMBL" id="MBE2999754.1"/>
    </source>
</evidence>
<keyword evidence="2" id="KW-1185">Reference proteome</keyword>
<dbReference type="Proteomes" id="UP000806528">
    <property type="component" value="Unassembled WGS sequence"/>
</dbReference>
<proteinExistence type="predicted"/>
<accession>A0ABR9P7D7</accession>
<dbReference type="EMBL" id="JADBGI010000010">
    <property type="protein sequence ID" value="MBE2999754.1"/>
    <property type="molecule type" value="Genomic_DNA"/>
</dbReference>
<evidence type="ECO:0000313" key="2">
    <source>
        <dbReference type="Proteomes" id="UP000806528"/>
    </source>
</evidence>
<organism evidence="1 2">
    <name type="scientific">Nocardiopsis coralli</name>
    <dbReference type="NCBI Taxonomy" id="2772213"/>
    <lineage>
        <taxon>Bacteria</taxon>
        <taxon>Bacillati</taxon>
        <taxon>Actinomycetota</taxon>
        <taxon>Actinomycetes</taxon>
        <taxon>Streptosporangiales</taxon>
        <taxon>Nocardiopsidaceae</taxon>
        <taxon>Nocardiopsis</taxon>
    </lineage>
</organism>
<protein>
    <recommendedName>
        <fullName evidence="3">Glycosyl transferase family 4</fullName>
    </recommendedName>
</protein>